<accession>A0A0R2FGB2</accession>
<evidence type="ECO:0000256" key="4">
    <source>
        <dbReference type="ARBA" id="ARBA00005259"/>
    </source>
</evidence>
<dbReference type="Gene3D" id="3.40.430.10">
    <property type="entry name" value="Dihydrofolate Reductase, subunit A"/>
    <property type="match status" value="1"/>
</dbReference>
<dbReference type="EC" id="3.5.4.26" evidence="14"/>
<comment type="pathway">
    <text evidence="2 14">Cofactor biosynthesis; riboflavin biosynthesis; 5-amino-6-(D-ribitylamino)uracil from GTP: step 2/4.</text>
</comment>
<dbReference type="GO" id="GO:0008835">
    <property type="term" value="F:diaminohydroxyphosphoribosylaminopyrimidine deaminase activity"/>
    <property type="evidence" value="ECO:0007669"/>
    <property type="project" value="UniProtKB-EC"/>
</dbReference>
<dbReference type="UniPathway" id="UPA00275">
    <property type="reaction ID" value="UER00401"/>
</dbReference>
<dbReference type="InterPro" id="IPR004794">
    <property type="entry name" value="Eubact_RibD"/>
</dbReference>
<keyword evidence="9 14" id="KW-0521">NADP</keyword>
<proteinExistence type="inferred from homology"/>
<dbReference type="EC" id="1.1.1.193" evidence="14"/>
<dbReference type="EMBL" id="AYZM01000079">
    <property type="protein sequence ID" value="KRN25013.1"/>
    <property type="molecule type" value="Genomic_DNA"/>
</dbReference>
<evidence type="ECO:0000256" key="16">
    <source>
        <dbReference type="PIRSR" id="PIRSR006769-2"/>
    </source>
</evidence>
<organism evidence="19 20">
    <name type="scientific">Secundilactobacillus similis DSM 23365 = JCM 2765</name>
    <dbReference type="NCBI Taxonomy" id="1423804"/>
    <lineage>
        <taxon>Bacteria</taxon>
        <taxon>Bacillati</taxon>
        <taxon>Bacillota</taxon>
        <taxon>Bacilli</taxon>
        <taxon>Lactobacillales</taxon>
        <taxon>Lactobacillaceae</taxon>
        <taxon>Secundilactobacillus</taxon>
    </lineage>
</organism>
<evidence type="ECO:0000256" key="11">
    <source>
        <dbReference type="ARBA" id="ARBA00023268"/>
    </source>
</evidence>
<comment type="cofactor">
    <cofactor evidence="14 17">
        <name>Zn(2+)</name>
        <dbReference type="ChEBI" id="CHEBI:29105"/>
    </cofactor>
    <text evidence="14 17">Binds 1 zinc ion.</text>
</comment>
<keyword evidence="8 14" id="KW-0862">Zinc</keyword>
<feature type="binding site" evidence="16">
    <location>
        <position position="194"/>
    </location>
    <ligand>
        <name>NADP(+)</name>
        <dbReference type="ChEBI" id="CHEBI:58349"/>
    </ligand>
</feature>
<evidence type="ECO:0000256" key="12">
    <source>
        <dbReference type="ARBA" id="ARBA00049861"/>
    </source>
</evidence>
<dbReference type="InterPro" id="IPR024072">
    <property type="entry name" value="DHFR-like_dom_sf"/>
</dbReference>
<feature type="active site" description="Proton donor" evidence="15">
    <location>
        <position position="51"/>
    </location>
</feature>
<feature type="binding site" evidence="16">
    <location>
        <position position="205"/>
    </location>
    <ligand>
        <name>substrate</name>
    </ligand>
</feature>
<name>A0A0R2FGB2_9LACO</name>
<dbReference type="AlphaFoldDB" id="A0A0R2FGB2"/>
<dbReference type="Pfam" id="PF00383">
    <property type="entry name" value="dCMP_cyt_deam_1"/>
    <property type="match status" value="1"/>
</dbReference>
<protein>
    <recommendedName>
        <fullName evidence="14">Riboflavin biosynthesis protein RibD</fullName>
    </recommendedName>
    <domain>
        <recommendedName>
            <fullName evidence="14">Diaminohydroxyphosphoribosylaminopyrimidine deaminase</fullName>
            <shortName evidence="14">DRAP deaminase</shortName>
            <ecNumber evidence="14">3.5.4.26</ecNumber>
        </recommendedName>
        <alternativeName>
            <fullName evidence="14">Riboflavin-specific deaminase</fullName>
        </alternativeName>
    </domain>
    <domain>
        <recommendedName>
            <fullName evidence="14">5-amino-6-(5-phosphoribosylamino)uracil reductase</fullName>
            <ecNumber evidence="14">1.1.1.193</ecNumber>
        </recommendedName>
        <alternativeName>
            <fullName evidence="14">HTP reductase</fullName>
        </alternativeName>
    </domain>
</protein>
<gene>
    <name evidence="19" type="ORF">FD14_GL000486</name>
</gene>
<dbReference type="GO" id="GO:0008703">
    <property type="term" value="F:5-amino-6-(5-phosphoribosylamino)uracil reductase activity"/>
    <property type="evidence" value="ECO:0007669"/>
    <property type="project" value="UniProtKB-EC"/>
</dbReference>
<feature type="binding site" evidence="16">
    <location>
        <begin position="284"/>
        <end position="290"/>
    </location>
    <ligand>
        <name>NADP(+)</name>
        <dbReference type="ChEBI" id="CHEBI:58349"/>
    </ligand>
</feature>
<comment type="similarity">
    <text evidence="4 14">In the N-terminal section; belongs to the cytidine and deoxycytidylate deaminase family.</text>
</comment>
<dbReference type="InterPro" id="IPR002734">
    <property type="entry name" value="RibDG_C"/>
</dbReference>
<evidence type="ECO:0000256" key="3">
    <source>
        <dbReference type="ARBA" id="ARBA00004910"/>
    </source>
</evidence>
<comment type="similarity">
    <text evidence="5 14">In the C-terminal section; belongs to the HTP reductase family.</text>
</comment>
<dbReference type="PANTHER" id="PTHR38011:SF7">
    <property type="entry name" value="2,5-DIAMINO-6-RIBOSYLAMINO-4(3H)-PYRIMIDINONE 5'-PHOSPHATE REDUCTASE"/>
    <property type="match status" value="1"/>
</dbReference>
<evidence type="ECO:0000256" key="14">
    <source>
        <dbReference type="PIRNR" id="PIRNR006769"/>
    </source>
</evidence>
<dbReference type="Pfam" id="PF01872">
    <property type="entry name" value="RibD_C"/>
    <property type="match status" value="1"/>
</dbReference>
<dbReference type="SUPFAM" id="SSF53597">
    <property type="entry name" value="Dihydrofolate reductase-like"/>
    <property type="match status" value="1"/>
</dbReference>
<dbReference type="PANTHER" id="PTHR38011">
    <property type="entry name" value="DIHYDROFOLATE REDUCTASE FAMILY PROTEIN (AFU_ORTHOLOGUE AFUA_8G06820)"/>
    <property type="match status" value="1"/>
</dbReference>
<dbReference type="InterPro" id="IPR002125">
    <property type="entry name" value="CMP_dCMP_dom"/>
</dbReference>
<dbReference type="PROSITE" id="PS00903">
    <property type="entry name" value="CYT_DCMP_DEAMINASES_1"/>
    <property type="match status" value="1"/>
</dbReference>
<comment type="pathway">
    <text evidence="3 14">Cofactor biosynthesis; riboflavin biosynthesis; 5-amino-6-(D-ribitylamino)uracil from GTP: step 3/4.</text>
</comment>
<feature type="binding site" evidence="16">
    <location>
        <position position="282"/>
    </location>
    <ligand>
        <name>substrate</name>
    </ligand>
</feature>
<comment type="catalytic activity">
    <reaction evidence="12 14">
        <text>5-amino-6-(5-phospho-D-ribitylamino)uracil + NADP(+) = 5-amino-6-(5-phospho-D-ribosylamino)uracil + NADPH + H(+)</text>
        <dbReference type="Rhea" id="RHEA:17845"/>
        <dbReference type="ChEBI" id="CHEBI:15378"/>
        <dbReference type="ChEBI" id="CHEBI:57783"/>
        <dbReference type="ChEBI" id="CHEBI:58349"/>
        <dbReference type="ChEBI" id="CHEBI:58421"/>
        <dbReference type="ChEBI" id="CHEBI:58453"/>
        <dbReference type="EC" id="1.1.1.193"/>
    </reaction>
</comment>
<dbReference type="Proteomes" id="UP000051442">
    <property type="component" value="Unassembled WGS sequence"/>
</dbReference>
<evidence type="ECO:0000256" key="7">
    <source>
        <dbReference type="ARBA" id="ARBA00022723"/>
    </source>
</evidence>
<evidence type="ECO:0000313" key="20">
    <source>
        <dbReference type="Proteomes" id="UP000051442"/>
    </source>
</evidence>
<feature type="domain" description="CMP/dCMP-type deaminase" evidence="18">
    <location>
        <begin position="1"/>
        <end position="115"/>
    </location>
</feature>
<evidence type="ECO:0000256" key="8">
    <source>
        <dbReference type="ARBA" id="ARBA00022833"/>
    </source>
</evidence>
<dbReference type="PROSITE" id="PS51747">
    <property type="entry name" value="CYT_DCMP_DEAMINASES_2"/>
    <property type="match status" value="1"/>
</dbReference>
<dbReference type="OrthoDB" id="9800865at2"/>
<keyword evidence="11" id="KW-0511">Multifunctional enzyme</keyword>
<reference evidence="19 20" key="1">
    <citation type="journal article" date="2015" name="Genome Announc.">
        <title>Expanding the biotechnology potential of lactobacilli through comparative genomics of 213 strains and associated genera.</title>
        <authorList>
            <person name="Sun Z."/>
            <person name="Harris H.M."/>
            <person name="McCann A."/>
            <person name="Guo C."/>
            <person name="Argimon S."/>
            <person name="Zhang W."/>
            <person name="Yang X."/>
            <person name="Jeffery I.B."/>
            <person name="Cooney J.C."/>
            <person name="Kagawa T.F."/>
            <person name="Liu W."/>
            <person name="Song Y."/>
            <person name="Salvetti E."/>
            <person name="Wrobel A."/>
            <person name="Rasinkangas P."/>
            <person name="Parkhill J."/>
            <person name="Rea M.C."/>
            <person name="O'Sullivan O."/>
            <person name="Ritari J."/>
            <person name="Douillard F.P."/>
            <person name="Paul Ross R."/>
            <person name="Yang R."/>
            <person name="Briner A.E."/>
            <person name="Felis G.E."/>
            <person name="de Vos W.M."/>
            <person name="Barrangou R."/>
            <person name="Klaenhammer T.R."/>
            <person name="Caufield P.W."/>
            <person name="Cui Y."/>
            <person name="Zhang H."/>
            <person name="O'Toole P.W."/>
        </authorList>
    </citation>
    <scope>NUCLEOTIDE SEQUENCE [LARGE SCALE GENOMIC DNA]</scope>
    <source>
        <strain evidence="19 20">DSM 23365</strain>
    </source>
</reference>
<dbReference type="CDD" id="cd01284">
    <property type="entry name" value="Riboflavin_deaminase-reductase"/>
    <property type="match status" value="1"/>
</dbReference>
<feature type="binding site" evidence="17">
    <location>
        <position position="76"/>
    </location>
    <ligand>
        <name>Zn(2+)</name>
        <dbReference type="ChEBI" id="CHEBI:29105"/>
        <note>catalytic</note>
    </ligand>
</feature>
<dbReference type="SUPFAM" id="SSF53927">
    <property type="entry name" value="Cytidine deaminase-like"/>
    <property type="match status" value="1"/>
</dbReference>
<evidence type="ECO:0000256" key="1">
    <source>
        <dbReference type="ARBA" id="ARBA00002151"/>
    </source>
</evidence>
<feature type="binding site" evidence="16">
    <location>
        <position position="198"/>
    </location>
    <ligand>
        <name>NADP(+)</name>
        <dbReference type="ChEBI" id="CHEBI:58349"/>
    </ligand>
</feature>
<dbReference type="InterPro" id="IPR016192">
    <property type="entry name" value="APOBEC/CMP_deaminase_Zn-bd"/>
</dbReference>
<evidence type="ECO:0000256" key="17">
    <source>
        <dbReference type="PIRSR" id="PIRSR006769-3"/>
    </source>
</evidence>
<dbReference type="PIRSF" id="PIRSF006769">
    <property type="entry name" value="RibD"/>
    <property type="match status" value="1"/>
</dbReference>
<dbReference type="InterPro" id="IPR050765">
    <property type="entry name" value="Riboflavin_Biosynth_HTPR"/>
</dbReference>
<keyword evidence="20" id="KW-1185">Reference proteome</keyword>
<dbReference type="GO" id="GO:0008270">
    <property type="term" value="F:zinc ion binding"/>
    <property type="evidence" value="ECO:0007669"/>
    <property type="project" value="InterPro"/>
</dbReference>
<comment type="function">
    <text evidence="1 14">Converts 2,5-diamino-6-(ribosylamino)-4(3h)-pyrimidinone 5'-phosphate into 5-amino-6-(ribosylamino)-2,4(1h,3h)-pyrimidinedione 5'-phosphate.</text>
</comment>
<evidence type="ECO:0000259" key="18">
    <source>
        <dbReference type="PROSITE" id="PS51747"/>
    </source>
</evidence>
<dbReference type="RefSeq" id="WP_054734892.1">
    <property type="nucleotide sequence ID" value="NZ_AYZM01000079.1"/>
</dbReference>
<dbReference type="GO" id="GO:0009231">
    <property type="term" value="P:riboflavin biosynthetic process"/>
    <property type="evidence" value="ECO:0007669"/>
    <property type="project" value="UniProtKB-UniPathway"/>
</dbReference>
<feature type="binding site" evidence="17">
    <location>
        <position position="49"/>
    </location>
    <ligand>
        <name>Zn(2+)</name>
        <dbReference type="ChEBI" id="CHEBI:29105"/>
        <note>catalytic</note>
    </ligand>
</feature>
<comment type="catalytic activity">
    <reaction evidence="13 14">
        <text>2,5-diamino-6-hydroxy-4-(5-phosphoribosylamino)-pyrimidine + H2O + H(+) = 5-amino-6-(5-phospho-D-ribosylamino)uracil + NH4(+)</text>
        <dbReference type="Rhea" id="RHEA:21868"/>
        <dbReference type="ChEBI" id="CHEBI:15377"/>
        <dbReference type="ChEBI" id="CHEBI:15378"/>
        <dbReference type="ChEBI" id="CHEBI:28938"/>
        <dbReference type="ChEBI" id="CHEBI:58453"/>
        <dbReference type="ChEBI" id="CHEBI:58614"/>
        <dbReference type="EC" id="3.5.4.26"/>
    </reaction>
</comment>
<evidence type="ECO:0000256" key="10">
    <source>
        <dbReference type="ARBA" id="ARBA00023002"/>
    </source>
</evidence>
<dbReference type="PATRIC" id="fig|1423804.4.peg.524"/>
<sequence length="347" mass="37785">MTDQDYFKLAVAAAHQGLDTWTNPQVGAVIVKDGQVIATGYHHQFGQAHAEVDALSQLDDVADAKDSTVYVTLEPCSHYGKTPPCAKRLAEVGVARVVIGQQDPNPLVSGKGIQLLEDHGVAVTVLNQTADLNEAYTYFYQHHQPYFTLKYAMSLDGKINGAGMTRTQLTSEPAQQDVQQLRSRQHAILIGEHTLLNDDPQLTVRTRQQAFPPIRIALVRDANQLDRRLKLFNNAAPTWFLSETEVTTSVPENVKVVVRPEWTPVVISQYLAEQGLQAVLVEGGSQVQAAFLAADLVNELVVYVAPKVLGGAGLPAAVGEPLTAAFNLGAPTITQFGHDVRVRARRV</sequence>
<feature type="binding site" evidence="16">
    <location>
        <position position="152"/>
    </location>
    <ligand>
        <name>NADP(+)</name>
        <dbReference type="ChEBI" id="CHEBI:58349"/>
    </ligand>
</feature>
<evidence type="ECO:0000313" key="19">
    <source>
        <dbReference type="EMBL" id="KRN25013.1"/>
    </source>
</evidence>
<evidence type="ECO:0000256" key="15">
    <source>
        <dbReference type="PIRSR" id="PIRSR006769-1"/>
    </source>
</evidence>
<comment type="caution">
    <text evidence="19">The sequence shown here is derived from an EMBL/GenBank/DDBJ whole genome shotgun (WGS) entry which is preliminary data.</text>
</comment>
<evidence type="ECO:0000256" key="6">
    <source>
        <dbReference type="ARBA" id="ARBA00022619"/>
    </source>
</evidence>
<dbReference type="InterPro" id="IPR016193">
    <property type="entry name" value="Cytidine_deaminase-like"/>
</dbReference>
<dbReference type="NCBIfam" id="TIGR00326">
    <property type="entry name" value="eubact_ribD"/>
    <property type="match status" value="1"/>
</dbReference>
<dbReference type="Gene3D" id="3.40.140.10">
    <property type="entry name" value="Cytidine Deaminase, domain 2"/>
    <property type="match status" value="1"/>
</dbReference>
<dbReference type="STRING" id="1423804.FD14_GL000486"/>
<feature type="binding site" evidence="16">
    <location>
        <position position="182"/>
    </location>
    <ligand>
        <name>substrate</name>
    </ligand>
</feature>
<evidence type="ECO:0000256" key="13">
    <source>
        <dbReference type="ARBA" id="ARBA00049886"/>
    </source>
</evidence>
<feature type="binding site" evidence="16">
    <location>
        <position position="202"/>
    </location>
    <ligand>
        <name>substrate</name>
    </ligand>
</feature>
<evidence type="ECO:0000256" key="5">
    <source>
        <dbReference type="ARBA" id="ARBA00007417"/>
    </source>
</evidence>
<keyword evidence="7 14" id="KW-0479">Metal-binding</keyword>
<keyword evidence="10 14" id="KW-0560">Oxidoreductase</keyword>
<keyword evidence="6 14" id="KW-0686">Riboflavin biosynthesis</keyword>
<evidence type="ECO:0000256" key="9">
    <source>
        <dbReference type="ARBA" id="ARBA00022857"/>
    </source>
</evidence>
<feature type="binding site" evidence="17">
    <location>
        <position position="85"/>
    </location>
    <ligand>
        <name>Zn(2+)</name>
        <dbReference type="ChEBI" id="CHEBI:29105"/>
        <note>catalytic</note>
    </ligand>
</feature>
<evidence type="ECO:0000256" key="2">
    <source>
        <dbReference type="ARBA" id="ARBA00004882"/>
    </source>
</evidence>
<keyword evidence="14" id="KW-0378">Hydrolase</keyword>